<keyword evidence="4 7" id="KW-0238">DNA-binding</keyword>
<keyword evidence="1 6" id="KW-0597">Phosphoprotein</keyword>
<dbReference type="GO" id="GO:0005829">
    <property type="term" value="C:cytosol"/>
    <property type="evidence" value="ECO:0007669"/>
    <property type="project" value="TreeGrafter"/>
</dbReference>
<dbReference type="PANTHER" id="PTHR48111">
    <property type="entry name" value="REGULATOR OF RPOS"/>
    <property type="match status" value="1"/>
</dbReference>
<dbReference type="Proteomes" id="UP001234216">
    <property type="component" value="Unassembled WGS sequence"/>
</dbReference>
<feature type="DNA-binding region" description="OmpR/PhoB-type" evidence="7">
    <location>
        <begin position="128"/>
        <end position="227"/>
    </location>
</feature>
<evidence type="ECO:0000256" key="3">
    <source>
        <dbReference type="ARBA" id="ARBA00023015"/>
    </source>
</evidence>
<evidence type="ECO:0000256" key="6">
    <source>
        <dbReference type="PROSITE-ProRule" id="PRU00169"/>
    </source>
</evidence>
<dbReference type="InterPro" id="IPR039420">
    <property type="entry name" value="WalR-like"/>
</dbReference>
<dbReference type="SUPFAM" id="SSF52172">
    <property type="entry name" value="CheY-like"/>
    <property type="match status" value="1"/>
</dbReference>
<evidence type="ECO:0000256" key="7">
    <source>
        <dbReference type="PROSITE-ProRule" id="PRU01091"/>
    </source>
</evidence>
<name>A0AAW8F7B1_9ACTN</name>
<evidence type="ECO:0000313" key="11">
    <source>
        <dbReference type="Proteomes" id="UP001234216"/>
    </source>
</evidence>
<protein>
    <submittedName>
        <fullName evidence="10">DNA-binding response OmpR family regulator</fullName>
    </submittedName>
</protein>
<dbReference type="Gene3D" id="6.10.250.690">
    <property type="match status" value="1"/>
</dbReference>
<dbReference type="PANTHER" id="PTHR48111:SF4">
    <property type="entry name" value="DNA-BINDING DUAL TRANSCRIPTIONAL REGULATOR OMPR"/>
    <property type="match status" value="1"/>
</dbReference>
<dbReference type="SMART" id="SM00862">
    <property type="entry name" value="Trans_reg_C"/>
    <property type="match status" value="1"/>
</dbReference>
<evidence type="ECO:0000256" key="5">
    <source>
        <dbReference type="ARBA" id="ARBA00023163"/>
    </source>
</evidence>
<evidence type="ECO:0000256" key="1">
    <source>
        <dbReference type="ARBA" id="ARBA00022553"/>
    </source>
</evidence>
<reference evidence="10" key="1">
    <citation type="submission" date="2023-07" db="EMBL/GenBank/DDBJ databases">
        <title>Comparative genomics of wheat-associated soil bacteria to identify genetic determinants of phenazine resistance.</title>
        <authorList>
            <person name="Mouncey N."/>
        </authorList>
    </citation>
    <scope>NUCLEOTIDE SEQUENCE</scope>
    <source>
        <strain evidence="10">V4I22</strain>
    </source>
</reference>
<dbReference type="InterPro" id="IPR016032">
    <property type="entry name" value="Sig_transdc_resp-reg_C-effctor"/>
</dbReference>
<evidence type="ECO:0000259" key="8">
    <source>
        <dbReference type="PROSITE" id="PS50110"/>
    </source>
</evidence>
<evidence type="ECO:0000313" key="10">
    <source>
        <dbReference type="EMBL" id="MDQ0904567.1"/>
    </source>
</evidence>
<dbReference type="EMBL" id="JAUSZV010000003">
    <property type="protein sequence ID" value="MDQ0904567.1"/>
    <property type="molecule type" value="Genomic_DNA"/>
</dbReference>
<dbReference type="Pfam" id="PF00072">
    <property type="entry name" value="Response_reg"/>
    <property type="match status" value="1"/>
</dbReference>
<keyword evidence="2" id="KW-0902">Two-component regulatory system</keyword>
<dbReference type="GO" id="GO:0000156">
    <property type="term" value="F:phosphorelay response regulator activity"/>
    <property type="evidence" value="ECO:0007669"/>
    <property type="project" value="TreeGrafter"/>
</dbReference>
<dbReference type="InterPro" id="IPR036388">
    <property type="entry name" value="WH-like_DNA-bd_sf"/>
</dbReference>
<evidence type="ECO:0000259" key="9">
    <source>
        <dbReference type="PROSITE" id="PS51755"/>
    </source>
</evidence>
<feature type="domain" description="OmpR/PhoB-type" evidence="9">
    <location>
        <begin position="128"/>
        <end position="227"/>
    </location>
</feature>
<dbReference type="RefSeq" id="WP_306972148.1">
    <property type="nucleotide sequence ID" value="NZ_JAUSZV010000003.1"/>
</dbReference>
<dbReference type="GO" id="GO:0032993">
    <property type="term" value="C:protein-DNA complex"/>
    <property type="evidence" value="ECO:0007669"/>
    <property type="project" value="TreeGrafter"/>
</dbReference>
<dbReference type="AlphaFoldDB" id="A0AAW8F7B1"/>
<dbReference type="SMART" id="SM00448">
    <property type="entry name" value="REC"/>
    <property type="match status" value="1"/>
</dbReference>
<dbReference type="PROSITE" id="PS51755">
    <property type="entry name" value="OMPR_PHOB"/>
    <property type="match status" value="1"/>
</dbReference>
<feature type="domain" description="Response regulatory" evidence="8">
    <location>
        <begin position="4"/>
        <end position="117"/>
    </location>
</feature>
<evidence type="ECO:0000256" key="4">
    <source>
        <dbReference type="ARBA" id="ARBA00023125"/>
    </source>
</evidence>
<dbReference type="InterPro" id="IPR001867">
    <property type="entry name" value="OmpR/PhoB-type_DNA-bd"/>
</dbReference>
<dbReference type="Pfam" id="PF00486">
    <property type="entry name" value="Trans_reg_C"/>
    <property type="match status" value="1"/>
</dbReference>
<dbReference type="GO" id="GO:0006355">
    <property type="term" value="P:regulation of DNA-templated transcription"/>
    <property type="evidence" value="ECO:0007669"/>
    <property type="project" value="InterPro"/>
</dbReference>
<organism evidence="10 11">
    <name type="scientific">Streptomyces canus</name>
    <dbReference type="NCBI Taxonomy" id="58343"/>
    <lineage>
        <taxon>Bacteria</taxon>
        <taxon>Bacillati</taxon>
        <taxon>Actinomycetota</taxon>
        <taxon>Actinomycetes</taxon>
        <taxon>Kitasatosporales</taxon>
        <taxon>Streptomycetaceae</taxon>
        <taxon>Streptomyces</taxon>
        <taxon>Streptomyces aurantiacus group</taxon>
    </lineage>
</organism>
<dbReference type="SUPFAM" id="SSF46894">
    <property type="entry name" value="C-terminal effector domain of the bipartite response regulators"/>
    <property type="match status" value="1"/>
</dbReference>
<gene>
    <name evidence="10" type="ORF">QFZ22_000552</name>
</gene>
<proteinExistence type="predicted"/>
<keyword evidence="3" id="KW-0805">Transcription regulation</keyword>
<accession>A0AAW8F7B1</accession>
<dbReference type="GO" id="GO:0000976">
    <property type="term" value="F:transcription cis-regulatory region binding"/>
    <property type="evidence" value="ECO:0007669"/>
    <property type="project" value="TreeGrafter"/>
</dbReference>
<dbReference type="Gene3D" id="1.10.10.10">
    <property type="entry name" value="Winged helix-like DNA-binding domain superfamily/Winged helix DNA-binding domain"/>
    <property type="match status" value="1"/>
</dbReference>
<dbReference type="PROSITE" id="PS50110">
    <property type="entry name" value="RESPONSE_REGULATORY"/>
    <property type="match status" value="1"/>
</dbReference>
<comment type="caution">
    <text evidence="10">The sequence shown here is derived from an EMBL/GenBank/DDBJ whole genome shotgun (WGS) entry which is preliminary data.</text>
</comment>
<dbReference type="InterPro" id="IPR001789">
    <property type="entry name" value="Sig_transdc_resp-reg_receiver"/>
</dbReference>
<evidence type="ECO:0000256" key="2">
    <source>
        <dbReference type="ARBA" id="ARBA00023012"/>
    </source>
</evidence>
<sequence>MCAHVLIAEDDKKQAEVIRQYLEHAGYTATEVYDGYAALDEVRRRPPDLLVLDVMLPLLDGLQVCRVLRYETDLPVLMLTARSTEEDLLRGLDLGADDYMTKPYSPRELMARIRTLLRRPRQATSPDRHILRAGPLSVDPVRHEVFMSGQPVLCTPGEFALLNVMAGQPGRVFKREQLLELTRGSDRFISGRIIDVHIGNLRKKIEPDPRRPVHLVTVFGVGYKLMDGRTGHVERGGHVSP</sequence>
<feature type="modified residue" description="4-aspartylphosphate" evidence="6">
    <location>
        <position position="53"/>
    </location>
</feature>
<dbReference type="InterPro" id="IPR011006">
    <property type="entry name" value="CheY-like_superfamily"/>
</dbReference>
<dbReference type="CDD" id="cd17574">
    <property type="entry name" value="REC_OmpR"/>
    <property type="match status" value="1"/>
</dbReference>
<dbReference type="Gene3D" id="3.40.50.2300">
    <property type="match status" value="1"/>
</dbReference>
<keyword evidence="5" id="KW-0804">Transcription</keyword>
<dbReference type="FunFam" id="3.40.50.2300:FF:000001">
    <property type="entry name" value="DNA-binding response regulator PhoB"/>
    <property type="match status" value="1"/>
</dbReference>
<dbReference type="CDD" id="cd00383">
    <property type="entry name" value="trans_reg_C"/>
    <property type="match status" value="1"/>
</dbReference>